<evidence type="ECO:0000313" key="2">
    <source>
        <dbReference type="EMBL" id="KAG1893120.1"/>
    </source>
</evidence>
<accession>A0AAD4DSJ3</accession>
<evidence type="ECO:0000256" key="1">
    <source>
        <dbReference type="SAM" id="MobiDB-lite"/>
    </source>
</evidence>
<dbReference type="GeneID" id="64662681"/>
<dbReference type="RefSeq" id="XP_041218696.1">
    <property type="nucleotide sequence ID" value="XM_041368383.1"/>
</dbReference>
<keyword evidence="3" id="KW-1185">Reference proteome</keyword>
<proteinExistence type="predicted"/>
<protein>
    <submittedName>
        <fullName evidence="2">Uncharacterized protein</fullName>
    </submittedName>
</protein>
<feature type="region of interest" description="Disordered" evidence="1">
    <location>
        <begin position="1"/>
        <end position="96"/>
    </location>
</feature>
<name>A0AAD4DSJ3_9AGAM</name>
<dbReference type="Proteomes" id="UP001195769">
    <property type="component" value="Unassembled WGS sequence"/>
</dbReference>
<feature type="compositionally biased region" description="Pro residues" evidence="1">
    <location>
        <begin position="39"/>
        <end position="49"/>
    </location>
</feature>
<comment type="caution">
    <text evidence="2">The sequence shown here is derived from an EMBL/GenBank/DDBJ whole genome shotgun (WGS) entry which is preliminary data.</text>
</comment>
<dbReference type="EMBL" id="JABBWK010000108">
    <property type="protein sequence ID" value="KAG1893120.1"/>
    <property type="molecule type" value="Genomic_DNA"/>
</dbReference>
<feature type="compositionally biased region" description="Basic residues" evidence="1">
    <location>
        <begin position="52"/>
        <end position="63"/>
    </location>
</feature>
<reference evidence="2" key="1">
    <citation type="journal article" date="2020" name="New Phytol.">
        <title>Comparative genomics reveals dynamic genome evolution in host specialist ectomycorrhizal fungi.</title>
        <authorList>
            <person name="Lofgren L.A."/>
            <person name="Nguyen N.H."/>
            <person name="Vilgalys R."/>
            <person name="Ruytinx J."/>
            <person name="Liao H.L."/>
            <person name="Branco S."/>
            <person name="Kuo A."/>
            <person name="LaButti K."/>
            <person name="Lipzen A."/>
            <person name="Andreopoulos W."/>
            <person name="Pangilinan J."/>
            <person name="Riley R."/>
            <person name="Hundley H."/>
            <person name="Na H."/>
            <person name="Barry K."/>
            <person name="Grigoriev I.V."/>
            <person name="Stajich J.E."/>
            <person name="Kennedy P.G."/>
        </authorList>
    </citation>
    <scope>NUCLEOTIDE SEQUENCE</scope>
    <source>
        <strain evidence="2">FC203</strain>
    </source>
</reference>
<gene>
    <name evidence="2" type="ORF">F5891DRAFT_1196852</name>
</gene>
<organism evidence="2 3">
    <name type="scientific">Suillus fuscotomentosus</name>
    <dbReference type="NCBI Taxonomy" id="1912939"/>
    <lineage>
        <taxon>Eukaryota</taxon>
        <taxon>Fungi</taxon>
        <taxon>Dikarya</taxon>
        <taxon>Basidiomycota</taxon>
        <taxon>Agaricomycotina</taxon>
        <taxon>Agaricomycetes</taxon>
        <taxon>Agaricomycetidae</taxon>
        <taxon>Boletales</taxon>
        <taxon>Suillineae</taxon>
        <taxon>Suillaceae</taxon>
        <taxon>Suillus</taxon>
    </lineage>
</organism>
<evidence type="ECO:0000313" key="3">
    <source>
        <dbReference type="Proteomes" id="UP001195769"/>
    </source>
</evidence>
<dbReference type="AlphaFoldDB" id="A0AAD4DSJ3"/>
<feature type="compositionally biased region" description="Polar residues" evidence="1">
    <location>
        <begin position="1"/>
        <end position="24"/>
    </location>
</feature>
<sequence length="296" mass="32594">MRSTQTSPMHGHLTTSPSSFGNSSYDRDSSDGCAQLPVQTPPSSPPPDLSSPRHRNKKRRSRTTAHSILRSGHRKRSPASSDTSPDPEEELFAFPHPPSNIMQRLLGFAVRAQIRFKPYEQPHGLVPNALELRFFQRCLKSGDNDMSVADIEGGKDILKDCLKCLSQTLISQAVSAKEADCEAKCMAVLGTAWAVEAKDRYQSLLEMIVEEELERYTIDAKEAAFLRKYLVGHSKEDLEVAKDFDVGAYSHNYRSFAVANSTLSHIGGVKSCLPEGDASSVAMEDLASNSDFEADD</sequence>